<dbReference type="GO" id="GO:0005975">
    <property type="term" value="P:carbohydrate metabolic process"/>
    <property type="evidence" value="ECO:0007669"/>
    <property type="project" value="InterPro"/>
</dbReference>
<keyword evidence="8" id="KW-1185">Reference proteome</keyword>
<protein>
    <submittedName>
        <fullName evidence="7">Putative glycoside hydrolase</fullName>
        <ecNumber evidence="7">3.2.1.-</ecNumber>
    </submittedName>
</protein>
<comment type="similarity">
    <text evidence="1 4">Belongs to the glycosyl hydrolase 31 family.</text>
</comment>
<proteinExistence type="inferred from homology"/>
<dbReference type="SUPFAM" id="SSF51011">
    <property type="entry name" value="Glycosyl hydrolase domain"/>
    <property type="match status" value="1"/>
</dbReference>
<evidence type="ECO:0000256" key="4">
    <source>
        <dbReference type="RuleBase" id="RU361185"/>
    </source>
</evidence>
<evidence type="ECO:0000259" key="6">
    <source>
        <dbReference type="Pfam" id="PF21365"/>
    </source>
</evidence>
<name>F5XK80_MICPN</name>
<dbReference type="GO" id="GO:0004553">
    <property type="term" value="F:hydrolase activity, hydrolyzing O-glycosyl compounds"/>
    <property type="evidence" value="ECO:0007669"/>
    <property type="project" value="InterPro"/>
</dbReference>
<dbReference type="InterPro" id="IPR017853">
    <property type="entry name" value="GH"/>
</dbReference>
<dbReference type="Gene3D" id="3.20.20.80">
    <property type="entry name" value="Glycosidases"/>
    <property type="match status" value="1"/>
</dbReference>
<dbReference type="Pfam" id="PF21365">
    <property type="entry name" value="Glyco_hydro_31_3rd"/>
    <property type="match status" value="1"/>
</dbReference>
<keyword evidence="3 4" id="KW-0326">Glycosidase</keyword>
<evidence type="ECO:0000256" key="1">
    <source>
        <dbReference type="ARBA" id="ARBA00007806"/>
    </source>
</evidence>
<dbReference type="KEGG" id="mph:MLP_05620"/>
<dbReference type="InterPro" id="IPR000322">
    <property type="entry name" value="Glyco_hydro_31_TIM"/>
</dbReference>
<organism evidence="7 8">
    <name type="scientific">Microlunatus phosphovorus (strain ATCC 700054 / DSM 10555 / JCM 9379 / NBRC 101784 / NCIMB 13414 / VKM Ac-1990 / NM-1)</name>
    <dbReference type="NCBI Taxonomy" id="1032480"/>
    <lineage>
        <taxon>Bacteria</taxon>
        <taxon>Bacillati</taxon>
        <taxon>Actinomycetota</taxon>
        <taxon>Actinomycetes</taxon>
        <taxon>Propionibacteriales</taxon>
        <taxon>Propionibacteriaceae</taxon>
        <taxon>Microlunatus</taxon>
    </lineage>
</organism>
<dbReference type="InterPro" id="IPR050985">
    <property type="entry name" value="Alpha-glycosidase_related"/>
</dbReference>
<dbReference type="AlphaFoldDB" id="F5XK80"/>
<evidence type="ECO:0000259" key="5">
    <source>
        <dbReference type="Pfam" id="PF01055"/>
    </source>
</evidence>
<dbReference type="SUPFAM" id="SSF51445">
    <property type="entry name" value="(Trans)glycosidases"/>
    <property type="match status" value="1"/>
</dbReference>
<dbReference type="Pfam" id="PF01055">
    <property type="entry name" value="Glyco_hydro_31_2nd"/>
    <property type="match status" value="1"/>
</dbReference>
<evidence type="ECO:0000313" key="8">
    <source>
        <dbReference type="Proteomes" id="UP000007947"/>
    </source>
</evidence>
<feature type="domain" description="Glycosyl hydrolase family 31 C-terminal" evidence="6">
    <location>
        <begin position="439"/>
        <end position="513"/>
    </location>
</feature>
<dbReference type="STRING" id="1032480.MLP_05620"/>
<keyword evidence="2 4" id="KW-0378">Hydrolase</keyword>
<reference evidence="7 8" key="1">
    <citation type="submission" date="2011-05" db="EMBL/GenBank/DDBJ databases">
        <title>Whole genome sequence of Microlunatus phosphovorus NM-1.</title>
        <authorList>
            <person name="Hosoyama A."/>
            <person name="Sasaki K."/>
            <person name="Harada T."/>
            <person name="Igarashi R."/>
            <person name="Kawakoshi A."/>
            <person name="Sasagawa M."/>
            <person name="Fukada J."/>
            <person name="Nakamura S."/>
            <person name="Katano Y."/>
            <person name="Hanada S."/>
            <person name="Kamagata Y."/>
            <person name="Nakamura N."/>
            <person name="Yamazaki S."/>
            <person name="Fujita N."/>
        </authorList>
    </citation>
    <scope>NUCLEOTIDE SEQUENCE [LARGE SCALE GENOMIC DNA]</scope>
    <source>
        <strain evidence="8">ATCC 700054 / DSM 10555 / JCM 9379 / NBRC 101784 / NCIMB 13414 / VKM Ac-1990 / NM-1</strain>
    </source>
</reference>
<feature type="domain" description="Glycoside hydrolase family 31 TIM barrel" evidence="5">
    <location>
        <begin position="139"/>
        <end position="281"/>
    </location>
</feature>
<dbReference type="OrthoDB" id="176168at2"/>
<dbReference type="EC" id="3.2.1.-" evidence="7"/>
<dbReference type="InterPro" id="IPR013780">
    <property type="entry name" value="Glyco_hydro_b"/>
</dbReference>
<dbReference type="CDD" id="cd06592">
    <property type="entry name" value="GH31_NET37"/>
    <property type="match status" value="1"/>
</dbReference>
<dbReference type="PANTHER" id="PTHR43053:SF4">
    <property type="entry name" value="MYOGENESIS-REGULATING GLYCOSIDASE"/>
    <property type="match status" value="1"/>
</dbReference>
<dbReference type="HOGENOM" id="CLU_008294_2_0_11"/>
<sequence>MSQNPPVTTIQLELTDGECWWGGAVPDGQVMPFGRRPHTRNLATNAGLLANPDDGANQSAPLLVSNSGRFVWSELPFTFSFDGTGRLEVTGTDVVVGAGGDSVADAYRAVSRAFFPPAGTTPAEVMFTSPQYNTWMEMPYRPTQDAVLVYARGILDAGFPPGLLMIDDRWSRDYGTWEFDTAQFPDPRAMVDQLHEWGFPVMLWLVPFLSPDSANFRLARKAGWLICGADGEPVIRKWWNGYSAAPDLTDPAALDWLRGELRRLQDDFGVDGFKFDAGDLRDYRLDDRTVAGSGPTGQCEAWARFAAEFDYNELRACWKLGGQPLAQRLHDKPCRWGPGGLGSLIPESIAQGLIGDVFNCPDMIGGGDVAYVLDGAPVDQELFVRFAQCAALFPMMQFSMAPWRVLDNEHFAAVKAAVELRQSLLPEIMALVAHAARTGEPILRPLAYHHRGYERVHDQFLLGEDLLVAPVLEPAATSRTVLVPPGRWTDPAGSVVEGPTEITIPVNLRSVPWWRRLEP</sequence>
<dbReference type="EMBL" id="AP012204">
    <property type="protein sequence ID" value="BAK33576.1"/>
    <property type="molecule type" value="Genomic_DNA"/>
</dbReference>
<accession>F5XK80</accession>
<evidence type="ECO:0000256" key="3">
    <source>
        <dbReference type="ARBA" id="ARBA00023295"/>
    </source>
</evidence>
<dbReference type="Gene3D" id="2.60.40.1180">
    <property type="entry name" value="Golgi alpha-mannosidase II"/>
    <property type="match status" value="1"/>
</dbReference>
<dbReference type="eggNOG" id="COG1501">
    <property type="taxonomic scope" value="Bacteria"/>
</dbReference>
<dbReference type="PANTHER" id="PTHR43053">
    <property type="entry name" value="GLYCOSIDASE FAMILY 31"/>
    <property type="match status" value="1"/>
</dbReference>
<evidence type="ECO:0000256" key="2">
    <source>
        <dbReference type="ARBA" id="ARBA00022801"/>
    </source>
</evidence>
<gene>
    <name evidence="7" type="ordered locus">MLP_05620</name>
</gene>
<dbReference type="InterPro" id="IPR048395">
    <property type="entry name" value="Glyco_hydro_31_C"/>
</dbReference>
<dbReference type="Proteomes" id="UP000007947">
    <property type="component" value="Chromosome"/>
</dbReference>
<evidence type="ECO:0000313" key="7">
    <source>
        <dbReference type="EMBL" id="BAK33576.1"/>
    </source>
</evidence>